<name>A0A9N8EF44_9STRA</name>
<organism evidence="2 3">
    <name type="scientific">Seminavis robusta</name>
    <dbReference type="NCBI Taxonomy" id="568900"/>
    <lineage>
        <taxon>Eukaryota</taxon>
        <taxon>Sar</taxon>
        <taxon>Stramenopiles</taxon>
        <taxon>Ochrophyta</taxon>
        <taxon>Bacillariophyta</taxon>
        <taxon>Bacillariophyceae</taxon>
        <taxon>Bacillariophycidae</taxon>
        <taxon>Naviculales</taxon>
        <taxon>Naviculaceae</taxon>
        <taxon>Seminavis</taxon>
    </lineage>
</organism>
<dbReference type="PANTHER" id="PTHR35213">
    <property type="entry name" value="RING-TYPE DOMAIN-CONTAINING PROTEIN-RELATED"/>
    <property type="match status" value="1"/>
</dbReference>
<sequence>MNRHERSGKWTAEEESYAAALMEAFHAGLLSGVEEGISLRKILAKKLRCSAKRVSKKYEGTDYNGKMIYLRKVNATEEEIRAKREHMARLEESFLDSVARLKTEEESKRALDQQGSMEAGQIRSAAGTGIGTSGESMSSMARVPQNHHQRARMLPEPTLPIGLSSPAALLSLRGDADLGSHAYLHALQGARGLAAAGVGSNMFGAPSNFSISPSTLHQANVQEMLSRSQGLTFSSLHAERDQLPALSSLGRPSLDHARMQLLEASMRAQANSFAARGATDPHTGLNVPNTCLSITSLGGASNQQLGGNNNALMRSLQQQQQLQQQQNWPIMSPEERLRLQILHNRGLAGGLSDVASAAPAQVPSMAQLPPQRRPKRSPGAEDCSSERPETKRGRFC</sequence>
<gene>
    <name evidence="2" type="ORF">SEMRO_986_G228100.1</name>
</gene>
<accession>A0A9N8EF44</accession>
<keyword evidence="3" id="KW-1185">Reference proteome</keyword>
<feature type="region of interest" description="Disordered" evidence="1">
    <location>
        <begin position="358"/>
        <end position="396"/>
    </location>
</feature>
<evidence type="ECO:0000313" key="3">
    <source>
        <dbReference type="Proteomes" id="UP001153069"/>
    </source>
</evidence>
<feature type="compositionally biased region" description="Basic and acidic residues" evidence="1">
    <location>
        <begin position="384"/>
        <end position="396"/>
    </location>
</feature>
<proteinExistence type="predicted"/>
<protein>
    <submittedName>
        <fullName evidence="2">Uncharacterized protein</fullName>
    </submittedName>
</protein>
<evidence type="ECO:0000256" key="1">
    <source>
        <dbReference type="SAM" id="MobiDB-lite"/>
    </source>
</evidence>
<reference evidence="2" key="1">
    <citation type="submission" date="2020-06" db="EMBL/GenBank/DDBJ databases">
        <authorList>
            <consortium name="Plant Systems Biology data submission"/>
        </authorList>
    </citation>
    <scope>NUCLEOTIDE SEQUENCE</scope>
    <source>
        <strain evidence="2">D6</strain>
    </source>
</reference>
<dbReference type="OrthoDB" id="49588at2759"/>
<evidence type="ECO:0000313" key="2">
    <source>
        <dbReference type="EMBL" id="CAB9519069.1"/>
    </source>
</evidence>
<dbReference type="PANTHER" id="PTHR35213:SF3">
    <property type="entry name" value="MYB-LIKE DOMAIN-CONTAINING PROTEIN"/>
    <property type="match status" value="1"/>
</dbReference>
<dbReference type="AlphaFoldDB" id="A0A9N8EF44"/>
<comment type="caution">
    <text evidence="2">The sequence shown here is derived from an EMBL/GenBank/DDBJ whole genome shotgun (WGS) entry which is preliminary data.</text>
</comment>
<dbReference type="Proteomes" id="UP001153069">
    <property type="component" value="Unassembled WGS sequence"/>
</dbReference>
<dbReference type="EMBL" id="CAICTM010000984">
    <property type="protein sequence ID" value="CAB9519069.1"/>
    <property type="molecule type" value="Genomic_DNA"/>
</dbReference>